<dbReference type="EMBL" id="FUZZ01000001">
    <property type="protein sequence ID" value="SKD02035.1"/>
    <property type="molecule type" value="Genomic_DNA"/>
</dbReference>
<proteinExistence type="predicted"/>
<reference evidence="1 2" key="1">
    <citation type="submission" date="2017-02" db="EMBL/GenBank/DDBJ databases">
        <authorList>
            <person name="Peterson S.W."/>
        </authorList>
    </citation>
    <scope>NUCLEOTIDE SEQUENCE [LARGE SCALE GENOMIC DNA]</scope>
    <source>
        <strain evidence="1 2">DSM 18108</strain>
    </source>
</reference>
<protein>
    <submittedName>
        <fullName evidence="1">Uncharacterized protein</fullName>
    </submittedName>
</protein>
<organism evidence="1 2">
    <name type="scientific">Chitinophaga ginsengisegetis</name>
    <dbReference type="NCBI Taxonomy" id="393003"/>
    <lineage>
        <taxon>Bacteria</taxon>
        <taxon>Pseudomonadati</taxon>
        <taxon>Bacteroidota</taxon>
        <taxon>Chitinophagia</taxon>
        <taxon>Chitinophagales</taxon>
        <taxon>Chitinophagaceae</taxon>
        <taxon>Chitinophaga</taxon>
    </lineage>
</organism>
<gene>
    <name evidence="1" type="ORF">SAMN05660461_2389</name>
</gene>
<dbReference type="Proteomes" id="UP000190166">
    <property type="component" value="Unassembled WGS sequence"/>
</dbReference>
<dbReference type="STRING" id="393003.SAMN05660461_2389"/>
<accession>A0A1T5NNP0</accession>
<dbReference type="AlphaFoldDB" id="A0A1T5NNP0"/>
<evidence type="ECO:0000313" key="1">
    <source>
        <dbReference type="EMBL" id="SKD02035.1"/>
    </source>
</evidence>
<sequence length="52" mass="5938">MIVDKEYCFLILAVATWILSGNKIRYFYIAAIVCMNIFISNSAKPHIGQIIM</sequence>
<evidence type="ECO:0000313" key="2">
    <source>
        <dbReference type="Proteomes" id="UP000190166"/>
    </source>
</evidence>
<name>A0A1T5NNP0_9BACT</name>
<keyword evidence="2" id="KW-1185">Reference proteome</keyword>